<evidence type="ECO:0000256" key="6">
    <source>
        <dbReference type="ARBA" id="ARBA00022679"/>
    </source>
</evidence>
<dbReference type="Pfam" id="PF02518">
    <property type="entry name" value="HATPase_c"/>
    <property type="match status" value="1"/>
</dbReference>
<dbReference type="SUPFAM" id="SSF158472">
    <property type="entry name" value="HAMP domain-like"/>
    <property type="match status" value="1"/>
</dbReference>
<reference evidence="16 17" key="1">
    <citation type="submission" date="2019-02" db="EMBL/GenBank/DDBJ databases">
        <title>Paenibacillus sp. nov., isolated from surface-sterilized tissue of Thalictrum simplex L.</title>
        <authorList>
            <person name="Tuo L."/>
        </authorList>
    </citation>
    <scope>NUCLEOTIDE SEQUENCE [LARGE SCALE GENOMIC DNA]</scope>
    <source>
        <strain evidence="16 17">N2SHLJ1</strain>
    </source>
</reference>
<keyword evidence="7" id="KW-0547">Nucleotide-binding</keyword>
<evidence type="ECO:0000256" key="2">
    <source>
        <dbReference type="ARBA" id="ARBA00004651"/>
    </source>
</evidence>
<dbReference type="GO" id="GO:0005524">
    <property type="term" value="F:ATP binding"/>
    <property type="evidence" value="ECO:0007669"/>
    <property type="project" value="UniProtKB-KW"/>
</dbReference>
<keyword evidence="6" id="KW-0808">Transferase</keyword>
<dbReference type="PANTHER" id="PTHR34220:SF7">
    <property type="entry name" value="SENSOR HISTIDINE KINASE YPDA"/>
    <property type="match status" value="1"/>
</dbReference>
<dbReference type="GO" id="GO:0005886">
    <property type="term" value="C:plasma membrane"/>
    <property type="evidence" value="ECO:0007669"/>
    <property type="project" value="UniProtKB-SubCell"/>
</dbReference>
<evidence type="ECO:0000256" key="9">
    <source>
        <dbReference type="ARBA" id="ARBA00022840"/>
    </source>
</evidence>
<dbReference type="AlphaFoldDB" id="A0A4Q9DJ33"/>
<keyword evidence="4" id="KW-1003">Cell membrane</keyword>
<dbReference type="PROSITE" id="PS50109">
    <property type="entry name" value="HIS_KIN"/>
    <property type="match status" value="1"/>
</dbReference>
<evidence type="ECO:0000259" key="14">
    <source>
        <dbReference type="PROSITE" id="PS50109"/>
    </source>
</evidence>
<evidence type="ECO:0000256" key="8">
    <source>
        <dbReference type="ARBA" id="ARBA00022777"/>
    </source>
</evidence>
<dbReference type="OrthoDB" id="9809348at2"/>
<dbReference type="InterPro" id="IPR036890">
    <property type="entry name" value="HATPase_C_sf"/>
</dbReference>
<dbReference type="Gene3D" id="3.30.565.10">
    <property type="entry name" value="Histidine kinase-like ATPase, C-terminal domain"/>
    <property type="match status" value="1"/>
</dbReference>
<comment type="catalytic activity">
    <reaction evidence="1">
        <text>ATP + protein L-histidine = ADP + protein N-phospho-L-histidine.</text>
        <dbReference type="EC" id="2.7.13.3"/>
    </reaction>
</comment>
<feature type="coiled-coil region" evidence="12">
    <location>
        <begin position="383"/>
        <end position="410"/>
    </location>
</feature>
<keyword evidence="10" id="KW-0902">Two-component regulatory system</keyword>
<dbReference type="GO" id="GO:0000155">
    <property type="term" value="F:phosphorelay sensor kinase activity"/>
    <property type="evidence" value="ECO:0007669"/>
    <property type="project" value="InterPro"/>
</dbReference>
<dbReference type="EC" id="2.7.13.3" evidence="3"/>
<evidence type="ECO:0000256" key="3">
    <source>
        <dbReference type="ARBA" id="ARBA00012438"/>
    </source>
</evidence>
<evidence type="ECO:0000256" key="10">
    <source>
        <dbReference type="ARBA" id="ARBA00023012"/>
    </source>
</evidence>
<feature type="domain" description="Histidine kinase" evidence="14">
    <location>
        <begin position="506"/>
        <end position="608"/>
    </location>
</feature>
<evidence type="ECO:0000256" key="4">
    <source>
        <dbReference type="ARBA" id="ARBA00022475"/>
    </source>
</evidence>
<accession>A0A4Q9DJ33</accession>
<comment type="caution">
    <text evidence="16">The sequence shown here is derived from an EMBL/GenBank/DDBJ whole genome shotgun (WGS) entry which is preliminary data.</text>
</comment>
<evidence type="ECO:0000256" key="13">
    <source>
        <dbReference type="SAM" id="Phobius"/>
    </source>
</evidence>
<gene>
    <name evidence="16" type="ORF">EYB31_25915</name>
</gene>
<keyword evidence="5" id="KW-0597">Phosphoprotein</keyword>
<protein>
    <recommendedName>
        <fullName evidence="3">histidine kinase</fullName>
        <ecNumber evidence="3">2.7.13.3</ecNumber>
    </recommendedName>
</protein>
<keyword evidence="11 13" id="KW-0472">Membrane</keyword>
<dbReference type="InterPro" id="IPR005467">
    <property type="entry name" value="His_kinase_dom"/>
</dbReference>
<keyword evidence="13" id="KW-0812">Transmembrane</keyword>
<keyword evidence="9" id="KW-0067">ATP-binding</keyword>
<keyword evidence="8 16" id="KW-0418">Kinase</keyword>
<dbReference type="SMART" id="SM00304">
    <property type="entry name" value="HAMP"/>
    <property type="match status" value="1"/>
</dbReference>
<dbReference type="PROSITE" id="PS50885">
    <property type="entry name" value="HAMP"/>
    <property type="match status" value="1"/>
</dbReference>
<evidence type="ECO:0000313" key="17">
    <source>
        <dbReference type="Proteomes" id="UP000293142"/>
    </source>
</evidence>
<feature type="domain" description="HAMP" evidence="15">
    <location>
        <begin position="343"/>
        <end position="395"/>
    </location>
</feature>
<dbReference type="RefSeq" id="WP_131016344.1">
    <property type="nucleotide sequence ID" value="NZ_SIRE01000020.1"/>
</dbReference>
<keyword evidence="12" id="KW-0175">Coiled coil</keyword>
<dbReference type="InterPro" id="IPR050640">
    <property type="entry name" value="Bact_2-comp_sensor_kinase"/>
</dbReference>
<dbReference type="SMART" id="SM00387">
    <property type="entry name" value="HATPase_c"/>
    <property type="match status" value="1"/>
</dbReference>
<name>A0A4Q9DJ33_9BACL</name>
<keyword evidence="13" id="KW-1133">Transmembrane helix</keyword>
<dbReference type="Pfam" id="PF06580">
    <property type="entry name" value="His_kinase"/>
    <property type="match status" value="1"/>
</dbReference>
<evidence type="ECO:0000256" key="12">
    <source>
        <dbReference type="SAM" id="Coils"/>
    </source>
</evidence>
<dbReference type="CDD" id="cd06225">
    <property type="entry name" value="HAMP"/>
    <property type="match status" value="1"/>
</dbReference>
<dbReference type="InterPro" id="IPR003660">
    <property type="entry name" value="HAMP_dom"/>
</dbReference>
<dbReference type="InterPro" id="IPR003594">
    <property type="entry name" value="HATPase_dom"/>
</dbReference>
<comment type="subcellular location">
    <subcellularLocation>
        <location evidence="2">Cell membrane</location>
        <topology evidence="2">Multi-pass membrane protein</topology>
    </subcellularLocation>
</comment>
<evidence type="ECO:0000256" key="1">
    <source>
        <dbReference type="ARBA" id="ARBA00000085"/>
    </source>
</evidence>
<dbReference type="CDD" id="cd12912">
    <property type="entry name" value="PDC2_MCP_like"/>
    <property type="match status" value="1"/>
</dbReference>
<evidence type="ECO:0000256" key="7">
    <source>
        <dbReference type="ARBA" id="ARBA00022741"/>
    </source>
</evidence>
<dbReference type="EMBL" id="SIRE01000020">
    <property type="protein sequence ID" value="TBL73939.1"/>
    <property type="molecule type" value="Genomic_DNA"/>
</dbReference>
<dbReference type="PANTHER" id="PTHR34220">
    <property type="entry name" value="SENSOR HISTIDINE KINASE YPDA"/>
    <property type="match status" value="1"/>
</dbReference>
<evidence type="ECO:0000256" key="5">
    <source>
        <dbReference type="ARBA" id="ARBA00022553"/>
    </source>
</evidence>
<dbReference type="SUPFAM" id="SSF55874">
    <property type="entry name" value="ATPase domain of HSP90 chaperone/DNA topoisomerase II/histidine kinase"/>
    <property type="match status" value="1"/>
</dbReference>
<evidence type="ECO:0000259" key="15">
    <source>
        <dbReference type="PROSITE" id="PS50885"/>
    </source>
</evidence>
<dbReference type="Proteomes" id="UP000293142">
    <property type="component" value="Unassembled WGS sequence"/>
</dbReference>
<organism evidence="16 17">
    <name type="scientific">Paenibacillus thalictri</name>
    <dbReference type="NCBI Taxonomy" id="2527873"/>
    <lineage>
        <taxon>Bacteria</taxon>
        <taxon>Bacillati</taxon>
        <taxon>Bacillota</taxon>
        <taxon>Bacilli</taxon>
        <taxon>Bacillales</taxon>
        <taxon>Paenibacillaceae</taxon>
        <taxon>Paenibacillus</taxon>
    </lineage>
</organism>
<evidence type="ECO:0000313" key="16">
    <source>
        <dbReference type="EMBL" id="TBL73939.1"/>
    </source>
</evidence>
<dbReference type="InterPro" id="IPR010559">
    <property type="entry name" value="Sig_transdc_His_kin_internal"/>
</dbReference>
<keyword evidence="17" id="KW-1185">Reference proteome</keyword>
<dbReference type="Gene3D" id="3.30.450.20">
    <property type="entry name" value="PAS domain"/>
    <property type="match status" value="1"/>
</dbReference>
<sequence length="610" mass="68740">MNYSMMGKTDTMGANDMTRMTSLIMNLKLRNKLIVSFVLLIVLSTLSIGWISYLELKRAIVSEIGQSIRETLEQTMQNIDYKLRDIDDLYVKVIASKEMQAMLEATDVTPKISQAYMTNFYDAVYPVIFGGRSEQLQSVVIYGANGVNLSYNMPPAPNPSPSEVETTSVFRQAEAARGKSQWMFTNQNIFAGDKQGPKTISNVRKALALLTFKDWGLMMLNVRESYIYESYKNLISDMKAVTYIADPNGLIVSHADKSLLSTAVDPQIKALIMSQPKGSAIVRLEGTTYSVHFITSDYTGWKLVTMIPESSIYKNINMAGNTIMTIFAATVTLAVIFSVAISSGITLPLRKLLRHIKRVRDGNMDAKVHLGTQEEFGQLSESFNEMTEEIKALIAKVREDEKQIREAELRALQSQIKPHILYNTLDTIYWMTKTKEYDEIGEMTTVLAQFFRLSLNKGSETTTVAKEIEHAKHYLDIQKLQYKDKFDYGIEMDESVRDVPCIKLILQPIVENALLHGIRRMKYERGHVSIEARRSGEKIVLTIRDNGVGMDSGQIADILQQQRSDSAGYGAYNVQERLHLAYGKEYGIRYESEPGEGTVVQITIPGGHHV</sequence>
<feature type="transmembrane region" description="Helical" evidence="13">
    <location>
        <begin position="323"/>
        <end position="349"/>
    </location>
</feature>
<dbReference type="Pfam" id="PF00672">
    <property type="entry name" value="HAMP"/>
    <property type="match status" value="1"/>
</dbReference>
<proteinExistence type="predicted"/>
<evidence type="ECO:0000256" key="11">
    <source>
        <dbReference type="ARBA" id="ARBA00023136"/>
    </source>
</evidence>
<dbReference type="Gene3D" id="1.10.8.500">
    <property type="entry name" value="HAMP domain in histidine kinase"/>
    <property type="match status" value="1"/>
</dbReference>